<keyword evidence="5" id="KW-1185">Reference proteome</keyword>
<gene>
    <name evidence="4" type="ORF">GWK48_05070</name>
</gene>
<dbReference type="PANTHER" id="PTHR43864">
    <property type="entry name" value="HYPOXANTHINE/GUANINE PHOSPHORIBOSYLTRANSFERASE"/>
    <property type="match status" value="1"/>
</dbReference>
<name>A0A6N0NUL2_9CREN</name>
<evidence type="ECO:0000259" key="3">
    <source>
        <dbReference type="Pfam" id="PF00156"/>
    </source>
</evidence>
<keyword evidence="1 4" id="KW-0808">Transferase</keyword>
<sequence>MNRGVSKDRDLRDRLLATDLLRELKASYTYKELSKILGLQESLLCRYVNGTTVPSEQQARDLIEKIKQKNFITKFFLNKIKTFPDSFIDTSELLHYPNMLRLLLEDYLSKYSEVNKVVGIANNGIPFATLVSVTLNRPLIVVKKHRDSVYLEYLEESLRESDSIVSNLYVRKSFISKSDKILIVDDVMKTGKTIISTTKLIRKGNGLVKGAFVMVTVGKAPVSLEDVEVEAVFRL</sequence>
<dbReference type="SUPFAM" id="SSF53271">
    <property type="entry name" value="PRTase-like"/>
    <property type="match status" value="1"/>
</dbReference>
<dbReference type="GeneID" id="55641298"/>
<dbReference type="RefSeq" id="WP_174630222.1">
    <property type="nucleotide sequence ID" value="NZ_CP049074.1"/>
</dbReference>
<keyword evidence="2" id="KW-0660">Purine salvage</keyword>
<evidence type="ECO:0000313" key="5">
    <source>
        <dbReference type="Proteomes" id="UP000509301"/>
    </source>
</evidence>
<dbReference type="AlphaFoldDB" id="A0A6N0NUL2"/>
<accession>A0A6N0NUL2</accession>
<dbReference type="GO" id="GO:0016757">
    <property type="term" value="F:glycosyltransferase activity"/>
    <property type="evidence" value="ECO:0007669"/>
    <property type="project" value="UniProtKB-KW"/>
</dbReference>
<proteinExistence type="predicted"/>
<dbReference type="Proteomes" id="UP000509301">
    <property type="component" value="Chromosome"/>
</dbReference>
<dbReference type="PANTHER" id="PTHR43864:SF1">
    <property type="entry name" value="XANTHINE PHOSPHORIBOSYLTRANSFERASE"/>
    <property type="match status" value="1"/>
</dbReference>
<dbReference type="EMBL" id="CP049074">
    <property type="protein sequence ID" value="QKQ99844.1"/>
    <property type="molecule type" value="Genomic_DNA"/>
</dbReference>
<organism evidence="4 5">
    <name type="scientific">Metallosphaera tengchongensis</name>
    <dbReference type="NCBI Taxonomy" id="1532350"/>
    <lineage>
        <taxon>Archaea</taxon>
        <taxon>Thermoproteota</taxon>
        <taxon>Thermoprotei</taxon>
        <taxon>Sulfolobales</taxon>
        <taxon>Sulfolobaceae</taxon>
        <taxon>Metallosphaera</taxon>
    </lineage>
</organism>
<evidence type="ECO:0000256" key="2">
    <source>
        <dbReference type="ARBA" id="ARBA00022726"/>
    </source>
</evidence>
<dbReference type="Gene3D" id="3.40.50.2020">
    <property type="match status" value="1"/>
</dbReference>
<keyword evidence="4" id="KW-0328">Glycosyltransferase</keyword>
<dbReference type="GO" id="GO:0006166">
    <property type="term" value="P:purine ribonucleoside salvage"/>
    <property type="evidence" value="ECO:0007669"/>
    <property type="project" value="UniProtKB-KW"/>
</dbReference>
<dbReference type="OrthoDB" id="31493at2157"/>
<feature type="domain" description="Phosphoribosyltransferase" evidence="3">
    <location>
        <begin position="115"/>
        <end position="207"/>
    </location>
</feature>
<protein>
    <submittedName>
        <fullName evidence="4">Phosphoribosyltransferase</fullName>
    </submittedName>
</protein>
<dbReference type="InterPro" id="IPR050118">
    <property type="entry name" value="Pur/Pyrimidine_PRTase"/>
</dbReference>
<dbReference type="InterPro" id="IPR029057">
    <property type="entry name" value="PRTase-like"/>
</dbReference>
<dbReference type="Pfam" id="PF00156">
    <property type="entry name" value="Pribosyltran"/>
    <property type="match status" value="1"/>
</dbReference>
<dbReference type="CDD" id="cd06223">
    <property type="entry name" value="PRTases_typeI"/>
    <property type="match status" value="1"/>
</dbReference>
<reference evidence="4 5" key="1">
    <citation type="submission" date="2020-02" db="EMBL/GenBank/DDBJ databases">
        <title>Comparative genome analysis reveals the metabolism and evolution of the thermophilic archaeal genus Metallosphaera.</title>
        <authorList>
            <person name="Jiang C."/>
        </authorList>
    </citation>
    <scope>NUCLEOTIDE SEQUENCE [LARGE SCALE GENOMIC DNA]</scope>
    <source>
        <strain evidence="4 5">Ric-A</strain>
    </source>
</reference>
<dbReference type="KEGG" id="mten:GWK48_05070"/>
<dbReference type="InterPro" id="IPR000836">
    <property type="entry name" value="PRTase_dom"/>
</dbReference>
<evidence type="ECO:0000313" key="4">
    <source>
        <dbReference type="EMBL" id="QKQ99844.1"/>
    </source>
</evidence>
<evidence type="ECO:0000256" key="1">
    <source>
        <dbReference type="ARBA" id="ARBA00022679"/>
    </source>
</evidence>